<organism evidence="3 4">
    <name type="scientific">Lentzea tibetensis</name>
    <dbReference type="NCBI Taxonomy" id="2591470"/>
    <lineage>
        <taxon>Bacteria</taxon>
        <taxon>Bacillati</taxon>
        <taxon>Actinomycetota</taxon>
        <taxon>Actinomycetes</taxon>
        <taxon>Pseudonocardiales</taxon>
        <taxon>Pseudonocardiaceae</taxon>
        <taxon>Lentzea</taxon>
    </lineage>
</organism>
<dbReference type="InterPro" id="IPR010872">
    <property type="entry name" value="MDMPI_C-term_domain"/>
</dbReference>
<dbReference type="GO" id="GO:0016853">
    <property type="term" value="F:isomerase activity"/>
    <property type="evidence" value="ECO:0007669"/>
    <property type="project" value="UniProtKB-KW"/>
</dbReference>
<name>A0A563EIN6_9PSEU</name>
<protein>
    <submittedName>
        <fullName evidence="3">Maleylpyruvate isomerase family mycothiol-dependent enzyme</fullName>
    </submittedName>
</protein>
<dbReference type="InterPro" id="IPR024344">
    <property type="entry name" value="MDMPI_metal-binding"/>
</dbReference>
<dbReference type="NCBIfam" id="TIGR03083">
    <property type="entry name" value="maleylpyruvate isomerase family mycothiol-dependent enzyme"/>
    <property type="match status" value="1"/>
</dbReference>
<comment type="caution">
    <text evidence="3">The sequence shown here is derived from an EMBL/GenBank/DDBJ whole genome shotgun (WGS) entry which is preliminary data.</text>
</comment>
<dbReference type="RefSeq" id="WP_146358607.1">
    <property type="nucleotide sequence ID" value="NZ_VOBR01000032.1"/>
</dbReference>
<evidence type="ECO:0000313" key="4">
    <source>
        <dbReference type="Proteomes" id="UP000316639"/>
    </source>
</evidence>
<sequence>MTSTSSTQHTSVPAPRGVPKRIVDAVEHATGVLYELVEAIDQVAVRRPSLLPGWSRAHVVTHLARNADALVNLLTWARTGVEHQAYASRADRDADIEEGSGRLLQLLRADLDSACARFTTACRELPASAWQAEVATPRGQPMRADLVPWLRLCELWIHMVDLDLGVTFADLPDELAEKLIDDSVERFAGRGPSFDVEATFPDGRQRRWTFNSPASAAVAGSSADVLGWLTGRTRGEGLRGDLPDLPSWG</sequence>
<dbReference type="AlphaFoldDB" id="A0A563EIN6"/>
<dbReference type="SUPFAM" id="SSF109854">
    <property type="entry name" value="DinB/YfiT-like putative metalloenzymes"/>
    <property type="match status" value="1"/>
</dbReference>
<dbReference type="Gene3D" id="3.30.1050.20">
    <property type="match status" value="1"/>
</dbReference>
<reference evidence="3 4" key="1">
    <citation type="submission" date="2019-07" db="EMBL/GenBank/DDBJ databases">
        <title>Lentzea xizangensis sp. nov., isolated from Qinghai-Tibetan Plateau Soils.</title>
        <authorList>
            <person name="Huang J."/>
        </authorList>
    </citation>
    <scope>NUCLEOTIDE SEQUENCE [LARGE SCALE GENOMIC DNA]</scope>
    <source>
        <strain evidence="3 4">FXJ1.1311</strain>
    </source>
</reference>
<dbReference type="Pfam" id="PF11716">
    <property type="entry name" value="MDMPI_N"/>
    <property type="match status" value="1"/>
</dbReference>
<gene>
    <name evidence="3" type="ORF">FKR81_35515</name>
</gene>
<evidence type="ECO:0000259" key="2">
    <source>
        <dbReference type="Pfam" id="PF11716"/>
    </source>
</evidence>
<dbReference type="Proteomes" id="UP000316639">
    <property type="component" value="Unassembled WGS sequence"/>
</dbReference>
<feature type="domain" description="Mycothiol-dependent maleylpyruvate isomerase metal-binding" evidence="2">
    <location>
        <begin position="27"/>
        <end position="162"/>
    </location>
</feature>
<dbReference type="InterPro" id="IPR036527">
    <property type="entry name" value="SCP2_sterol-bd_dom_sf"/>
</dbReference>
<dbReference type="EMBL" id="VOBR01000032">
    <property type="protein sequence ID" value="TWP46476.1"/>
    <property type="molecule type" value="Genomic_DNA"/>
</dbReference>
<dbReference type="OrthoDB" id="5118203at2"/>
<dbReference type="InterPro" id="IPR034660">
    <property type="entry name" value="DinB/YfiT-like"/>
</dbReference>
<evidence type="ECO:0000313" key="3">
    <source>
        <dbReference type="EMBL" id="TWP46476.1"/>
    </source>
</evidence>
<keyword evidence="3" id="KW-0413">Isomerase</keyword>
<accession>A0A563EIN6</accession>
<dbReference type="Gene3D" id="1.20.120.450">
    <property type="entry name" value="dinb family like domain"/>
    <property type="match status" value="1"/>
</dbReference>
<feature type="domain" description="MDMPI C-terminal" evidence="1">
    <location>
        <begin position="175"/>
        <end position="246"/>
    </location>
</feature>
<proteinExistence type="predicted"/>
<dbReference type="SUPFAM" id="SSF55718">
    <property type="entry name" value="SCP-like"/>
    <property type="match status" value="1"/>
</dbReference>
<keyword evidence="4" id="KW-1185">Reference proteome</keyword>
<keyword evidence="3" id="KW-0670">Pyruvate</keyword>
<evidence type="ECO:0000259" key="1">
    <source>
        <dbReference type="Pfam" id="PF07398"/>
    </source>
</evidence>
<dbReference type="GO" id="GO:0046872">
    <property type="term" value="F:metal ion binding"/>
    <property type="evidence" value="ECO:0007669"/>
    <property type="project" value="InterPro"/>
</dbReference>
<dbReference type="Pfam" id="PF07398">
    <property type="entry name" value="MDMPI_C"/>
    <property type="match status" value="1"/>
</dbReference>
<dbReference type="InterPro" id="IPR017517">
    <property type="entry name" value="Maleyloyr_isom"/>
</dbReference>